<comment type="subcellular location">
    <subcellularLocation>
        <location evidence="5">Cytoplasm</location>
    </subcellularLocation>
    <text evidence="5">Localizes to the division site, in a FtsZ-dependent manner.</text>
</comment>
<keyword evidence="2 5" id="KW-0717">Septation</keyword>
<evidence type="ECO:0000256" key="5">
    <source>
        <dbReference type="HAMAP-Rule" id="MF_01197"/>
    </source>
</evidence>
<evidence type="ECO:0000256" key="3">
    <source>
        <dbReference type="ARBA" id="ARBA00023306"/>
    </source>
</evidence>
<evidence type="ECO:0000256" key="1">
    <source>
        <dbReference type="ARBA" id="ARBA00022618"/>
    </source>
</evidence>
<reference evidence="8" key="2">
    <citation type="submission" date="2016-08" db="EMBL/GenBank/DDBJ databases">
        <authorList>
            <person name="Holder M.E."/>
            <person name="Ajami N.J."/>
            <person name="Petrosino J.F."/>
        </authorList>
    </citation>
    <scope>NUCLEOTIDE SEQUENCE [LARGE SCALE GENOMIC DNA]</scope>
    <source>
        <strain evidence="8">F0677</strain>
    </source>
</reference>
<dbReference type="PANTHER" id="PTHR35798:SF1">
    <property type="entry name" value="CELL DIVISION PROTEIN SEPF"/>
    <property type="match status" value="1"/>
</dbReference>
<dbReference type="GO" id="GO:0043093">
    <property type="term" value="P:FtsZ-dependent cytokinesis"/>
    <property type="evidence" value="ECO:0007669"/>
    <property type="project" value="UniProtKB-UniRule"/>
</dbReference>
<dbReference type="OrthoDB" id="9815206at2"/>
<dbReference type="PANTHER" id="PTHR35798">
    <property type="entry name" value="CELL DIVISION PROTEIN SEPF"/>
    <property type="match status" value="1"/>
</dbReference>
<dbReference type="InterPro" id="IPR023052">
    <property type="entry name" value="Cell_div_SepF"/>
</dbReference>
<dbReference type="InterPro" id="IPR038594">
    <property type="entry name" value="SepF-like_sf"/>
</dbReference>
<dbReference type="Gene3D" id="3.30.110.150">
    <property type="entry name" value="SepF-like protein"/>
    <property type="match status" value="1"/>
</dbReference>
<evidence type="ECO:0000313" key="7">
    <source>
        <dbReference type="EMBL" id="RID94728.1"/>
    </source>
</evidence>
<dbReference type="HAMAP" id="MF_01197">
    <property type="entry name" value="SepF"/>
    <property type="match status" value="1"/>
</dbReference>
<keyword evidence="5" id="KW-0963">Cytoplasm</keyword>
<gene>
    <name evidence="5" type="primary">sepF</name>
    <name evidence="6" type="ORF">BCB69_05090</name>
    <name evidence="7" type="ORF">DX915_04310</name>
</gene>
<comment type="function">
    <text evidence="4 5">Cell division protein that is part of the divisome complex and is recruited early to the Z-ring. Probably stimulates Z-ring formation, perhaps through the cross-linking of FtsZ protofilaments. Its function overlaps with FtsA.</text>
</comment>
<dbReference type="EMBL" id="QWKU01000001">
    <property type="protein sequence ID" value="RID94728.1"/>
    <property type="molecule type" value="Genomic_DNA"/>
</dbReference>
<name>A0A1B3WEK6_9FIRM</name>
<dbReference type="AlphaFoldDB" id="A0A1B3WEK6"/>
<dbReference type="GO" id="GO:0000917">
    <property type="term" value="P:division septum assembly"/>
    <property type="evidence" value="ECO:0007669"/>
    <property type="project" value="UniProtKB-KW"/>
</dbReference>
<evidence type="ECO:0000256" key="2">
    <source>
        <dbReference type="ARBA" id="ARBA00023210"/>
    </source>
</evidence>
<evidence type="ECO:0000313" key="6">
    <source>
        <dbReference type="EMBL" id="AOH39375.1"/>
    </source>
</evidence>
<keyword evidence="9" id="KW-1185">Reference proteome</keyword>
<dbReference type="KEGG" id="dpn:BCB69_05090"/>
<evidence type="ECO:0000256" key="4">
    <source>
        <dbReference type="ARBA" id="ARBA00044936"/>
    </source>
</evidence>
<organism evidence="6 8">
    <name type="scientific">Dialister pneumosintes</name>
    <dbReference type="NCBI Taxonomy" id="39950"/>
    <lineage>
        <taxon>Bacteria</taxon>
        <taxon>Bacillati</taxon>
        <taxon>Bacillota</taxon>
        <taxon>Negativicutes</taxon>
        <taxon>Veillonellales</taxon>
        <taxon>Veillonellaceae</taxon>
        <taxon>Dialister</taxon>
    </lineage>
</organism>
<dbReference type="RefSeq" id="WP_022513221.1">
    <property type="nucleotide sequence ID" value="NZ_CP017037.1"/>
</dbReference>
<evidence type="ECO:0000313" key="8">
    <source>
        <dbReference type="Proteomes" id="UP000094757"/>
    </source>
</evidence>
<comment type="similarity">
    <text evidence="5">Belongs to the SepF family.</text>
</comment>
<dbReference type="InterPro" id="IPR007561">
    <property type="entry name" value="Cell_div_SepF/SepF-rel"/>
</dbReference>
<reference evidence="7 9" key="3">
    <citation type="submission" date="2018-08" db="EMBL/GenBank/DDBJ databases">
        <title>Draft genome sequence of Dialister pneumosintes KCOM 1685.</title>
        <authorList>
            <person name="Kook J.-K."/>
            <person name="Park S.-N."/>
            <person name="Lim Y.K."/>
        </authorList>
    </citation>
    <scope>NUCLEOTIDE SEQUENCE [LARGE SCALE GENOMIC DNA]</scope>
    <source>
        <strain evidence="7 9">KCOM 1685</strain>
    </source>
</reference>
<keyword evidence="1 5" id="KW-0132">Cell division</keyword>
<protein>
    <recommendedName>
        <fullName evidence="5">Cell division protein SepF</fullName>
    </recommendedName>
</protein>
<accession>A0A1B3WEK6</accession>
<proteinExistence type="inferred from homology"/>
<keyword evidence="3 5" id="KW-0131">Cell cycle</keyword>
<sequence length="142" mass="16203">MTFLKEKLEWFRNQFIDESDEFYDETIDEKFQENNPRLQVGALPARTIRPHELLIAKPNYYSDAKAIVNALHNGMVVIVLLKDVEKVTAARIVDFIGGAVYLLNASMQLLNEEILLVTPPSVSLITDDLNPDDGISRWRNTL</sequence>
<dbReference type="GO" id="GO:0005737">
    <property type="term" value="C:cytoplasm"/>
    <property type="evidence" value="ECO:0007669"/>
    <property type="project" value="UniProtKB-SubCell"/>
</dbReference>
<reference evidence="6" key="1">
    <citation type="submission" date="2016-08" db="EMBL/GenBank/DDBJ databases">
        <authorList>
            <person name="Seilhamer J.J."/>
        </authorList>
    </citation>
    <scope>NUCLEOTIDE SEQUENCE [LARGE SCALE GENOMIC DNA]</scope>
    <source>
        <strain evidence="6">F0677</strain>
    </source>
</reference>
<dbReference type="STRING" id="39950.BCB69_05090"/>
<dbReference type="EMBL" id="CP017037">
    <property type="protein sequence ID" value="AOH39375.1"/>
    <property type="molecule type" value="Genomic_DNA"/>
</dbReference>
<dbReference type="Proteomes" id="UP000094757">
    <property type="component" value="Chromosome"/>
</dbReference>
<evidence type="ECO:0000313" key="9">
    <source>
        <dbReference type="Proteomes" id="UP000266262"/>
    </source>
</evidence>
<comment type="subunit">
    <text evidence="5">Homodimer. Interacts with FtsZ.</text>
</comment>
<dbReference type="Proteomes" id="UP000266262">
    <property type="component" value="Unassembled WGS sequence"/>
</dbReference>
<dbReference type="Pfam" id="PF04472">
    <property type="entry name" value="SepF"/>
    <property type="match status" value="1"/>
</dbReference>